<comment type="caution">
    <text evidence="1">The sequence shown here is derived from an EMBL/GenBank/DDBJ whole genome shotgun (WGS) entry which is preliminary data.</text>
</comment>
<sequence length="272" mass="30317">MEPYLIALDLDGTLLSSEKKILNRTKKAILEAKSAGHFVVISTGRPYRASQPYYEELGLTTPIVNFNGAYVHHPLDPEWGVFHTPLELETVKEILKTCDGYQLKNIIIEVMDDVYIKNEDPEIVDSFTMGAKKLVYGPIEETLKASPSSILIQTEDREVDHLLQALESDYADAIEQRSWGSPSNIIEIVRRGINKAIGLKRVADRLGVPKERIIAFGDEDNDIEMLRFAGCGVAMGNALESLKHVADTETATNDEDGIALFLEKHVLHSVLK</sequence>
<proteinExistence type="predicted"/>
<gene>
    <name evidence="1" type="ORF">ACFO4N_13145</name>
</gene>
<dbReference type="Gene3D" id="3.40.50.1000">
    <property type="entry name" value="HAD superfamily/HAD-like"/>
    <property type="match status" value="1"/>
</dbReference>
<dbReference type="SFLD" id="SFLDS00003">
    <property type="entry name" value="Haloacid_Dehalogenase"/>
    <property type="match status" value="1"/>
</dbReference>
<dbReference type="EC" id="3.1.3.-" evidence="1"/>
<dbReference type="PROSITE" id="PS01228">
    <property type="entry name" value="COF_1"/>
    <property type="match status" value="1"/>
</dbReference>
<keyword evidence="2" id="KW-1185">Reference proteome</keyword>
<dbReference type="Pfam" id="PF08282">
    <property type="entry name" value="Hydrolase_3"/>
    <property type="match status" value="1"/>
</dbReference>
<dbReference type="SFLD" id="SFLDG01140">
    <property type="entry name" value="C2.B:_Phosphomannomutase_and_P"/>
    <property type="match status" value="1"/>
</dbReference>
<dbReference type="InterPro" id="IPR023214">
    <property type="entry name" value="HAD_sf"/>
</dbReference>
<dbReference type="NCBIfam" id="TIGR01484">
    <property type="entry name" value="HAD-SF-IIB"/>
    <property type="match status" value="1"/>
</dbReference>
<keyword evidence="1" id="KW-0378">Hydrolase</keyword>
<dbReference type="InterPro" id="IPR006379">
    <property type="entry name" value="HAD-SF_hydro_IIB"/>
</dbReference>
<dbReference type="RefSeq" id="WP_376846752.1">
    <property type="nucleotide sequence ID" value="NZ_JBHSFW010000010.1"/>
</dbReference>
<evidence type="ECO:0000313" key="1">
    <source>
        <dbReference type="EMBL" id="MFC4619662.1"/>
    </source>
</evidence>
<dbReference type="Gene3D" id="3.30.1240.10">
    <property type="match status" value="1"/>
</dbReference>
<dbReference type="NCBIfam" id="TIGR00099">
    <property type="entry name" value="Cof-subfamily"/>
    <property type="match status" value="1"/>
</dbReference>
<accession>A0ABV9GQZ0</accession>
<name>A0ABV9GQZ0_9BACL</name>
<dbReference type="InterPro" id="IPR036412">
    <property type="entry name" value="HAD-like_sf"/>
</dbReference>
<dbReference type="InterPro" id="IPR000150">
    <property type="entry name" value="Cof"/>
</dbReference>
<reference evidence="2" key="1">
    <citation type="journal article" date="2019" name="Int. J. Syst. Evol. Microbiol.">
        <title>The Global Catalogue of Microorganisms (GCM) 10K type strain sequencing project: providing services to taxonomists for standard genome sequencing and annotation.</title>
        <authorList>
            <consortium name="The Broad Institute Genomics Platform"/>
            <consortium name="The Broad Institute Genome Sequencing Center for Infectious Disease"/>
            <person name="Wu L."/>
            <person name="Ma J."/>
        </authorList>
    </citation>
    <scope>NUCLEOTIDE SEQUENCE [LARGE SCALE GENOMIC DNA]</scope>
    <source>
        <strain evidence="2">CGMCC 1.16306</strain>
    </source>
</reference>
<dbReference type="GO" id="GO:0016787">
    <property type="term" value="F:hydrolase activity"/>
    <property type="evidence" value="ECO:0007669"/>
    <property type="project" value="UniProtKB-KW"/>
</dbReference>
<dbReference type="SUPFAM" id="SSF56784">
    <property type="entry name" value="HAD-like"/>
    <property type="match status" value="1"/>
</dbReference>
<dbReference type="EMBL" id="JBHSFW010000010">
    <property type="protein sequence ID" value="MFC4619662.1"/>
    <property type="molecule type" value="Genomic_DNA"/>
</dbReference>
<evidence type="ECO:0000313" key="2">
    <source>
        <dbReference type="Proteomes" id="UP001596022"/>
    </source>
</evidence>
<dbReference type="CDD" id="cd07516">
    <property type="entry name" value="HAD_Pase"/>
    <property type="match status" value="1"/>
</dbReference>
<organism evidence="1 2">
    <name type="scientific">Camelliibacillus cellulosilyticus</name>
    <dbReference type="NCBI Taxonomy" id="2174486"/>
    <lineage>
        <taxon>Bacteria</taxon>
        <taxon>Bacillati</taxon>
        <taxon>Bacillota</taxon>
        <taxon>Bacilli</taxon>
        <taxon>Bacillales</taxon>
        <taxon>Sporolactobacillaceae</taxon>
        <taxon>Camelliibacillus</taxon>
    </lineage>
</organism>
<dbReference type="PANTHER" id="PTHR10000">
    <property type="entry name" value="PHOSPHOSERINE PHOSPHATASE"/>
    <property type="match status" value="1"/>
</dbReference>
<dbReference type="PANTHER" id="PTHR10000:SF23">
    <property type="entry name" value="5-AMINO-6-(5-PHOSPHO-D-RIBITYLAMINO)URACIL PHOSPHATASE YITU"/>
    <property type="match status" value="1"/>
</dbReference>
<protein>
    <submittedName>
        <fullName evidence="1">Cof-type HAD-IIB family hydrolase</fullName>
        <ecNumber evidence="1">3.1.3.-</ecNumber>
    </submittedName>
</protein>
<dbReference type="Proteomes" id="UP001596022">
    <property type="component" value="Unassembled WGS sequence"/>
</dbReference>